<evidence type="ECO:0000256" key="2">
    <source>
        <dbReference type="ARBA" id="ARBA00005417"/>
    </source>
</evidence>
<dbReference type="Proteomes" id="UP000261764">
    <property type="component" value="Chromosome I"/>
</dbReference>
<dbReference type="PROSITE" id="PS50893">
    <property type="entry name" value="ABC_TRANSPORTER_2"/>
    <property type="match status" value="1"/>
</dbReference>
<feature type="transmembrane region" description="Helical" evidence="9">
    <location>
        <begin position="177"/>
        <end position="197"/>
    </location>
</feature>
<dbReference type="PANTHER" id="PTHR43394:SF1">
    <property type="entry name" value="ATP-BINDING CASSETTE SUB-FAMILY B MEMBER 10, MITOCHONDRIAL"/>
    <property type="match status" value="1"/>
</dbReference>
<evidence type="ECO:0000256" key="9">
    <source>
        <dbReference type="SAM" id="Phobius"/>
    </source>
</evidence>
<evidence type="ECO:0000259" key="10">
    <source>
        <dbReference type="PROSITE" id="PS50893"/>
    </source>
</evidence>
<keyword evidence="7 9" id="KW-1133">Transmembrane helix</keyword>
<keyword evidence="5" id="KW-0547">Nucleotide-binding</keyword>
<evidence type="ECO:0000256" key="4">
    <source>
        <dbReference type="ARBA" id="ARBA00022692"/>
    </source>
</evidence>
<dbReference type="AlphaFoldDB" id="A0A292IHU4"/>
<dbReference type="Pfam" id="PF00664">
    <property type="entry name" value="ABC_membrane"/>
    <property type="match status" value="1"/>
</dbReference>
<organism evidence="12 13">
    <name type="scientific">Mycoplasma amphoriforme A39</name>
    <dbReference type="NCBI Taxonomy" id="572419"/>
    <lineage>
        <taxon>Bacteria</taxon>
        <taxon>Bacillati</taxon>
        <taxon>Mycoplasmatota</taxon>
        <taxon>Mollicutes</taxon>
        <taxon>Mycoplasmataceae</taxon>
        <taxon>Mycoplasma</taxon>
    </lineage>
</organism>
<sequence length="612" mass="68294">MKLKTKKQHWTKTLKQLWNYLARDKKRFIGAIILTFLKTGASIFLSIAIGFLLQYSVKKLTSSDPKEVEAGWQFLLAGGGVLVFGYFLYFLFYTIAAKIIIKISFGLGYKIRDLIFMKIHRVPYGLLQQKMSGDLMGRATTDVNALAVNVSISASNIFTTPAIMFGVYIGLFILSPYLALFTLAIFIFVILGASFFAKLSAPKYKQMQDEIGTMNVEVEEQISNRKVIKLFNLQEDAARQFQKTNKKQNQVTRDAEVAVSLIWPWSNVMETLMLAGLYLIAIILTINDIKFTNVIFTPISGAQENFSTTVAVLTSFVLLARQANGEATNALRLIGNVEKMIVAAERSLEVLELPNYVDEGKNELTDIKGDVRFENVCFSYQPDKPVLKSISFQVPANSVTAIVGPTGSGKTTVVSLLSRFYEINSGVIQIDGTDIRTISQKSLCDNIAVVFQDSFLFNESIRQNIAYGKHDATDAEIINAAKAANAHRFIQMLPNKYDTIVNECINNFSNGEIQLIALARAFLSQAKILILDEATSSVDTKTEIDVQNAFIKLMKTRTVIVIAHRLSTIVHADQIIVIHNGHLLEKGTHEQLLDQKGFYYDLYQANAVMEGN</sequence>
<evidence type="ECO:0000256" key="8">
    <source>
        <dbReference type="ARBA" id="ARBA00023136"/>
    </source>
</evidence>
<evidence type="ECO:0000313" key="13">
    <source>
        <dbReference type="Proteomes" id="UP000261764"/>
    </source>
</evidence>
<gene>
    <name evidence="12" type="ORF">MAMA39_00300</name>
</gene>
<comment type="subcellular location">
    <subcellularLocation>
        <location evidence="1">Cell membrane</location>
        <topology evidence="1">Multi-pass membrane protein</topology>
    </subcellularLocation>
</comment>
<dbReference type="Pfam" id="PF00005">
    <property type="entry name" value="ABC_tran"/>
    <property type="match status" value="1"/>
</dbReference>
<feature type="transmembrane region" description="Helical" evidence="9">
    <location>
        <begin position="146"/>
        <end position="171"/>
    </location>
</feature>
<dbReference type="InterPro" id="IPR003439">
    <property type="entry name" value="ABC_transporter-like_ATP-bd"/>
</dbReference>
<dbReference type="SMART" id="SM00382">
    <property type="entry name" value="AAA"/>
    <property type="match status" value="1"/>
</dbReference>
<dbReference type="InterPro" id="IPR011527">
    <property type="entry name" value="ABC1_TM_dom"/>
</dbReference>
<keyword evidence="6" id="KW-0067">ATP-binding</keyword>
<dbReference type="Gene3D" id="3.40.50.300">
    <property type="entry name" value="P-loop containing nucleotide triphosphate hydrolases"/>
    <property type="match status" value="1"/>
</dbReference>
<evidence type="ECO:0000313" key="12">
    <source>
        <dbReference type="EMBL" id="CDN40156.1"/>
    </source>
</evidence>
<evidence type="ECO:0000256" key="5">
    <source>
        <dbReference type="ARBA" id="ARBA00022741"/>
    </source>
</evidence>
<dbReference type="KEGG" id="mamp:MAMA39_00300"/>
<evidence type="ECO:0008006" key="14">
    <source>
        <dbReference type="Google" id="ProtNLM"/>
    </source>
</evidence>
<evidence type="ECO:0000256" key="7">
    <source>
        <dbReference type="ARBA" id="ARBA00022989"/>
    </source>
</evidence>
<dbReference type="InterPro" id="IPR027417">
    <property type="entry name" value="P-loop_NTPase"/>
</dbReference>
<dbReference type="RefSeq" id="WP_343251497.1">
    <property type="nucleotide sequence ID" value="NZ_HG937516.1"/>
</dbReference>
<dbReference type="EMBL" id="HG937516">
    <property type="protein sequence ID" value="CDN40156.1"/>
    <property type="molecule type" value="Genomic_DNA"/>
</dbReference>
<evidence type="ECO:0000256" key="6">
    <source>
        <dbReference type="ARBA" id="ARBA00022840"/>
    </source>
</evidence>
<dbReference type="GO" id="GO:0005524">
    <property type="term" value="F:ATP binding"/>
    <property type="evidence" value="ECO:0007669"/>
    <property type="project" value="UniProtKB-KW"/>
</dbReference>
<dbReference type="Gene3D" id="1.20.1560.10">
    <property type="entry name" value="ABC transporter type 1, transmembrane domain"/>
    <property type="match status" value="1"/>
</dbReference>
<dbReference type="SUPFAM" id="SSF90123">
    <property type="entry name" value="ABC transporter transmembrane region"/>
    <property type="match status" value="1"/>
</dbReference>
<reference evidence="12 13" key="1">
    <citation type="journal article" date="2015" name="Clin. Infect. Dis.">
        <title>Genomic Investigations unmask Mycoplasma amphoriforme, a new respiratory pathogen.</title>
        <authorList>
            <person name="Gillespie S.H."/>
            <person name="Ling C.L."/>
            <person name="Oravcova K."/>
            <person name="Pinheiro M."/>
            <person name="Wells L."/>
            <person name="Bryant J.M."/>
            <person name="McHugh T.D."/>
            <person name="Bebear C."/>
            <person name="Webster D."/>
            <person name="Harris S.R."/>
            <person name="Seth-Smith H.M."/>
            <person name="Thomson N.R."/>
        </authorList>
    </citation>
    <scope>NUCLEOTIDE SEQUENCE [LARGE SCALE GENOMIC DNA]</scope>
    <source>
        <strain evidence="12 13">A39</strain>
    </source>
</reference>
<feature type="transmembrane region" description="Helical" evidence="9">
    <location>
        <begin position="72"/>
        <end position="92"/>
    </location>
</feature>
<dbReference type="GO" id="GO:0005886">
    <property type="term" value="C:plasma membrane"/>
    <property type="evidence" value="ECO:0007669"/>
    <property type="project" value="UniProtKB-SubCell"/>
</dbReference>
<keyword evidence="13" id="KW-1185">Reference proteome</keyword>
<feature type="domain" description="ABC transmembrane type-1" evidence="11">
    <location>
        <begin position="29"/>
        <end position="339"/>
    </location>
</feature>
<name>A0A292IHU4_9MOLU</name>
<dbReference type="GO" id="GO:0015421">
    <property type="term" value="F:ABC-type oligopeptide transporter activity"/>
    <property type="evidence" value="ECO:0007669"/>
    <property type="project" value="TreeGrafter"/>
</dbReference>
<comment type="similarity">
    <text evidence="2">Belongs to the ABC transporter superfamily.</text>
</comment>
<dbReference type="InterPro" id="IPR036640">
    <property type="entry name" value="ABC1_TM_sf"/>
</dbReference>
<feature type="transmembrane region" description="Helical" evidence="9">
    <location>
        <begin position="268"/>
        <end position="286"/>
    </location>
</feature>
<feature type="transmembrane region" description="Helical" evidence="9">
    <location>
        <begin position="28"/>
        <end position="52"/>
    </location>
</feature>
<keyword evidence="8 9" id="KW-0472">Membrane</keyword>
<protein>
    <recommendedName>
        <fullName evidence="14">ABC transporter ATP-binding protein</fullName>
    </recommendedName>
</protein>
<proteinExistence type="inferred from homology"/>
<dbReference type="InterPro" id="IPR039421">
    <property type="entry name" value="Type_1_exporter"/>
</dbReference>
<feature type="domain" description="ABC transporter" evidence="10">
    <location>
        <begin position="371"/>
        <end position="605"/>
    </location>
</feature>
<dbReference type="FunFam" id="3.40.50.300:FF:000287">
    <property type="entry name" value="Multidrug ABC transporter ATP-binding protein"/>
    <property type="match status" value="1"/>
</dbReference>
<keyword evidence="3" id="KW-0813">Transport</keyword>
<dbReference type="PROSITE" id="PS50929">
    <property type="entry name" value="ABC_TM1F"/>
    <property type="match status" value="1"/>
</dbReference>
<dbReference type="PANTHER" id="PTHR43394">
    <property type="entry name" value="ATP-DEPENDENT PERMEASE MDL1, MITOCHONDRIAL"/>
    <property type="match status" value="1"/>
</dbReference>
<evidence type="ECO:0000256" key="3">
    <source>
        <dbReference type="ARBA" id="ARBA00022448"/>
    </source>
</evidence>
<evidence type="ECO:0000256" key="1">
    <source>
        <dbReference type="ARBA" id="ARBA00004651"/>
    </source>
</evidence>
<dbReference type="GO" id="GO:0016887">
    <property type="term" value="F:ATP hydrolysis activity"/>
    <property type="evidence" value="ECO:0007669"/>
    <property type="project" value="InterPro"/>
</dbReference>
<dbReference type="InterPro" id="IPR003593">
    <property type="entry name" value="AAA+_ATPase"/>
</dbReference>
<dbReference type="SUPFAM" id="SSF52540">
    <property type="entry name" value="P-loop containing nucleoside triphosphate hydrolases"/>
    <property type="match status" value="1"/>
</dbReference>
<evidence type="ECO:0000259" key="11">
    <source>
        <dbReference type="PROSITE" id="PS50929"/>
    </source>
</evidence>
<accession>A0A292IHU4</accession>
<keyword evidence="4 9" id="KW-0812">Transmembrane</keyword>